<keyword evidence="2" id="KW-0081">Bacteriolytic enzyme</keyword>
<dbReference type="GeneID" id="106152131"/>
<sequence length="333" mass="36328">MHLFIQITIVVAVVTLDSPVQSCDPKPMIRRHEGTRKCMYKDTRGIKTIGIGFNLQNQGAQQALASVGADFNKIFNGASTPVDQTCDCSKVVCLNDTQIEGLFNYSVKQALMDASSLMSNFPSLCCPVQNAVVDMAYNLGGTKLATFTVFLGYFRVNNWQGAADDLMLTKYCQDYDTASRCLELSGHIRLGCPCFGSYPSQCQISSACCGLNTKCCSYTMPFLGYVKKNLTESWCCPLADGACCAPDQHCCPKDFPVCCGAPDQHCCKLDFPICCPDNRCCPTNYPVCGSGGYCKARDGSGQVLGLLRAPSKVGLQKQTEKKKFNFIETNEVK</sequence>
<proteinExistence type="predicted"/>
<evidence type="ECO:0000313" key="5">
    <source>
        <dbReference type="RefSeq" id="XP_013381080.1"/>
    </source>
</evidence>
<dbReference type="PANTHER" id="PTHR37406">
    <property type="entry name" value="T4-TYPE LYSOZYME 1-RELATED"/>
    <property type="match status" value="1"/>
</dbReference>
<keyword evidence="3" id="KW-0732">Signal</keyword>
<feature type="signal peptide" evidence="3">
    <location>
        <begin position="1"/>
        <end position="22"/>
    </location>
</feature>
<evidence type="ECO:0000313" key="6">
    <source>
        <dbReference type="RefSeq" id="XP_013381087.1"/>
    </source>
</evidence>
<dbReference type="GO" id="GO:0042742">
    <property type="term" value="P:defense response to bacterium"/>
    <property type="evidence" value="ECO:0007669"/>
    <property type="project" value="UniProtKB-KW"/>
</dbReference>
<dbReference type="OMA" id="AVPTYCC"/>
<accession>A0A1S3H545</accession>
<dbReference type="GO" id="GO:0003796">
    <property type="term" value="F:lysozyme activity"/>
    <property type="evidence" value="ECO:0007669"/>
    <property type="project" value="InterPro"/>
</dbReference>
<name>A0A1S3H545_LINAN</name>
<evidence type="ECO:0000256" key="1">
    <source>
        <dbReference type="ARBA" id="ARBA00022529"/>
    </source>
</evidence>
<evidence type="ECO:0000256" key="3">
    <source>
        <dbReference type="SAM" id="SignalP"/>
    </source>
</evidence>
<dbReference type="KEGG" id="lak:106152131"/>
<dbReference type="Gene3D" id="1.10.530.40">
    <property type="match status" value="1"/>
</dbReference>
<reference evidence="5 6" key="1">
    <citation type="submission" date="2025-04" db="UniProtKB">
        <authorList>
            <consortium name="RefSeq"/>
        </authorList>
    </citation>
    <scope>IDENTIFICATION</scope>
    <source>
        <tissue evidence="5 6">Gonads</tissue>
    </source>
</reference>
<evidence type="ECO:0000256" key="2">
    <source>
        <dbReference type="ARBA" id="ARBA00022638"/>
    </source>
</evidence>
<dbReference type="RefSeq" id="XP_013381080.1">
    <property type="nucleotide sequence ID" value="XM_013525626.2"/>
</dbReference>
<dbReference type="SUPFAM" id="SSF53955">
    <property type="entry name" value="Lysozyme-like"/>
    <property type="match status" value="1"/>
</dbReference>
<dbReference type="OrthoDB" id="5945565at2759"/>
<dbReference type="RefSeq" id="XP_013381087.1">
    <property type="nucleotide sequence ID" value="XM_013525633.2"/>
</dbReference>
<dbReference type="GO" id="GO:0031640">
    <property type="term" value="P:killing of cells of another organism"/>
    <property type="evidence" value="ECO:0007669"/>
    <property type="project" value="UniProtKB-KW"/>
</dbReference>
<dbReference type="AlphaFoldDB" id="A0A1S3H545"/>
<protein>
    <submittedName>
        <fullName evidence="5 6">Uncharacterized protein LOC106152131</fullName>
    </submittedName>
</protein>
<keyword evidence="4" id="KW-1185">Reference proteome</keyword>
<evidence type="ECO:0000313" key="4">
    <source>
        <dbReference type="Proteomes" id="UP000085678"/>
    </source>
</evidence>
<dbReference type="InterPro" id="IPR023347">
    <property type="entry name" value="Lysozyme_dom_sf"/>
</dbReference>
<feature type="chain" id="PRO_5014545684" evidence="3">
    <location>
        <begin position="23"/>
        <end position="333"/>
    </location>
</feature>
<dbReference type="PANTHER" id="PTHR37406:SF1">
    <property type="entry name" value="T4-TYPE LYSOZYME 1-RELATED"/>
    <property type="match status" value="1"/>
</dbReference>
<dbReference type="InterPro" id="IPR052619">
    <property type="entry name" value="Phage_lysozyme-like"/>
</dbReference>
<dbReference type="Proteomes" id="UP000085678">
    <property type="component" value="Unplaced"/>
</dbReference>
<keyword evidence="1" id="KW-0929">Antimicrobial</keyword>
<organism evidence="4 6">
    <name type="scientific">Lingula anatina</name>
    <name type="common">Brachiopod</name>
    <name type="synonym">Lingula unguis</name>
    <dbReference type="NCBI Taxonomy" id="7574"/>
    <lineage>
        <taxon>Eukaryota</taxon>
        <taxon>Metazoa</taxon>
        <taxon>Spiralia</taxon>
        <taxon>Lophotrochozoa</taxon>
        <taxon>Brachiopoda</taxon>
        <taxon>Linguliformea</taxon>
        <taxon>Lingulata</taxon>
        <taxon>Lingulida</taxon>
        <taxon>Linguloidea</taxon>
        <taxon>Lingulidae</taxon>
        <taxon>Lingula</taxon>
    </lineage>
</organism>
<gene>
    <name evidence="5 6" type="primary">LOC106152131</name>
</gene>
<dbReference type="InterPro" id="IPR023346">
    <property type="entry name" value="Lysozyme-like_dom_sf"/>
</dbReference>